<accession>A0ABW2P3M9</accession>
<dbReference type="Pfam" id="PF04199">
    <property type="entry name" value="Cyclase"/>
    <property type="match status" value="1"/>
</dbReference>
<dbReference type="PANTHER" id="PTHR31118">
    <property type="entry name" value="CYCLASE-LIKE PROTEIN 2"/>
    <property type="match status" value="1"/>
</dbReference>
<gene>
    <name evidence="1" type="ORF">ACFQSB_12880</name>
</gene>
<organism evidence="1 2">
    <name type="scientific">Sphaerisporangium rhizosphaerae</name>
    <dbReference type="NCBI Taxonomy" id="2269375"/>
    <lineage>
        <taxon>Bacteria</taxon>
        <taxon>Bacillati</taxon>
        <taxon>Actinomycetota</taxon>
        <taxon>Actinomycetes</taxon>
        <taxon>Streptosporangiales</taxon>
        <taxon>Streptosporangiaceae</taxon>
        <taxon>Sphaerisporangium</taxon>
    </lineage>
</organism>
<dbReference type="Gene3D" id="3.50.30.50">
    <property type="entry name" value="Putative cyclase"/>
    <property type="match status" value="1"/>
</dbReference>
<reference evidence="2" key="1">
    <citation type="journal article" date="2019" name="Int. J. Syst. Evol. Microbiol.">
        <title>The Global Catalogue of Microorganisms (GCM) 10K type strain sequencing project: providing services to taxonomists for standard genome sequencing and annotation.</title>
        <authorList>
            <consortium name="The Broad Institute Genomics Platform"/>
            <consortium name="The Broad Institute Genome Sequencing Center for Infectious Disease"/>
            <person name="Wu L."/>
            <person name="Ma J."/>
        </authorList>
    </citation>
    <scope>NUCLEOTIDE SEQUENCE [LARGE SCALE GENOMIC DNA]</scope>
    <source>
        <strain evidence="2">CECT 7649</strain>
    </source>
</reference>
<comment type="caution">
    <text evidence="1">The sequence shown here is derived from an EMBL/GenBank/DDBJ whole genome shotgun (WGS) entry which is preliminary data.</text>
</comment>
<proteinExistence type="predicted"/>
<dbReference type="InterPro" id="IPR037175">
    <property type="entry name" value="KFase_sf"/>
</dbReference>
<sequence>MERRIVDLAHVVAEDMVVSPFMPRPVIGAMLDRAQSARFLAEGVSCLMSKIEVVGNTGTYLNAPYMFHQDGPDLAALDPARLVDLPVRVVRVPEGVVAIDPEALGELGDLSGAALLINTGHDRHYGGEAFFAASPFLTADAVKHVIAADPVLVGIDSHNIDDGTDNHKPAQNLLLGAGMCVVQQLTRLGELPEHGARLTVLPMPVKGMANIPVRPVALTG</sequence>
<dbReference type="PANTHER" id="PTHR31118:SF32">
    <property type="entry name" value="KYNURENINE FORMAMIDASE"/>
    <property type="match status" value="1"/>
</dbReference>
<dbReference type="RefSeq" id="WP_380826519.1">
    <property type="nucleotide sequence ID" value="NZ_JBHTCG010000007.1"/>
</dbReference>
<dbReference type="Proteomes" id="UP001596496">
    <property type="component" value="Unassembled WGS sequence"/>
</dbReference>
<protein>
    <submittedName>
        <fullName evidence="1">Cyclase family protein</fullName>
        <ecNumber evidence="1">3.5.-.-</ecNumber>
    </submittedName>
</protein>
<dbReference type="SUPFAM" id="SSF102198">
    <property type="entry name" value="Putative cyclase"/>
    <property type="match status" value="1"/>
</dbReference>
<evidence type="ECO:0000313" key="2">
    <source>
        <dbReference type="Proteomes" id="UP001596496"/>
    </source>
</evidence>
<keyword evidence="2" id="KW-1185">Reference proteome</keyword>
<dbReference type="EMBL" id="JBHTCG010000007">
    <property type="protein sequence ID" value="MFC7383107.1"/>
    <property type="molecule type" value="Genomic_DNA"/>
</dbReference>
<dbReference type="EC" id="3.5.-.-" evidence="1"/>
<keyword evidence="1" id="KW-0378">Hydrolase</keyword>
<name>A0ABW2P3M9_9ACTN</name>
<dbReference type="GO" id="GO:0016787">
    <property type="term" value="F:hydrolase activity"/>
    <property type="evidence" value="ECO:0007669"/>
    <property type="project" value="UniProtKB-KW"/>
</dbReference>
<evidence type="ECO:0000313" key="1">
    <source>
        <dbReference type="EMBL" id="MFC7383107.1"/>
    </source>
</evidence>
<dbReference type="InterPro" id="IPR007325">
    <property type="entry name" value="KFase/CYL"/>
</dbReference>